<protein>
    <submittedName>
        <fullName evidence="4">Udp-glucosyl transferase family protein</fullName>
    </submittedName>
</protein>
<evidence type="ECO:0000256" key="3">
    <source>
        <dbReference type="SAM" id="Phobius"/>
    </source>
</evidence>
<reference evidence="5" key="1">
    <citation type="submission" date="2017-03" db="EMBL/GenBank/DDBJ databases">
        <authorList>
            <person name="Sharma R."/>
            <person name="Thines M."/>
        </authorList>
    </citation>
    <scope>NUCLEOTIDE SEQUENCE [LARGE SCALE GENOMIC DNA]</scope>
</reference>
<dbReference type="Proteomes" id="UP000192927">
    <property type="component" value="Unassembled WGS sequence"/>
</dbReference>
<keyword evidence="3" id="KW-0472">Membrane</keyword>
<name>A0A1W5CY37_9LECA</name>
<dbReference type="PANTHER" id="PTHR48043:SF145">
    <property type="entry name" value="FI06409P-RELATED"/>
    <property type="match status" value="1"/>
</dbReference>
<evidence type="ECO:0000313" key="4">
    <source>
        <dbReference type="EMBL" id="SLM35784.1"/>
    </source>
</evidence>
<keyword evidence="3" id="KW-1133">Transmembrane helix</keyword>
<keyword evidence="2 4" id="KW-0808">Transferase</keyword>
<feature type="transmembrane region" description="Helical" evidence="3">
    <location>
        <begin position="293"/>
        <end position="314"/>
    </location>
</feature>
<keyword evidence="1" id="KW-0328">Glycosyltransferase</keyword>
<dbReference type="AlphaFoldDB" id="A0A1W5CY37"/>
<accession>A0A1W5CY37</accession>
<dbReference type="InterPro" id="IPR002213">
    <property type="entry name" value="UDP_glucos_trans"/>
</dbReference>
<dbReference type="GO" id="GO:0008194">
    <property type="term" value="F:UDP-glycosyltransferase activity"/>
    <property type="evidence" value="ECO:0007669"/>
    <property type="project" value="InterPro"/>
</dbReference>
<evidence type="ECO:0000256" key="2">
    <source>
        <dbReference type="ARBA" id="ARBA00022679"/>
    </source>
</evidence>
<dbReference type="InterPro" id="IPR050271">
    <property type="entry name" value="UDP-glycosyltransferase"/>
</dbReference>
<keyword evidence="5" id="KW-1185">Reference proteome</keyword>
<keyword evidence="3" id="KW-0812">Transmembrane</keyword>
<dbReference type="Pfam" id="PF00201">
    <property type="entry name" value="UDPGT"/>
    <property type="match status" value="1"/>
</dbReference>
<dbReference type="PANTHER" id="PTHR48043">
    <property type="entry name" value="EG:EG0003.4 PROTEIN-RELATED"/>
    <property type="match status" value="1"/>
</dbReference>
<proteinExistence type="predicted"/>
<dbReference type="Gene3D" id="3.40.50.2000">
    <property type="entry name" value="Glycogen Phosphorylase B"/>
    <property type="match status" value="1"/>
</dbReference>
<organism evidence="4 5">
    <name type="scientific">Lasallia pustulata</name>
    <dbReference type="NCBI Taxonomy" id="136370"/>
    <lineage>
        <taxon>Eukaryota</taxon>
        <taxon>Fungi</taxon>
        <taxon>Dikarya</taxon>
        <taxon>Ascomycota</taxon>
        <taxon>Pezizomycotina</taxon>
        <taxon>Lecanoromycetes</taxon>
        <taxon>OSLEUM clade</taxon>
        <taxon>Umbilicariomycetidae</taxon>
        <taxon>Umbilicariales</taxon>
        <taxon>Umbilicariaceae</taxon>
        <taxon>Lasallia</taxon>
    </lineage>
</organism>
<dbReference type="EMBL" id="FWEW01000807">
    <property type="protein sequence ID" value="SLM35784.1"/>
    <property type="molecule type" value="Genomic_DNA"/>
</dbReference>
<evidence type="ECO:0000313" key="5">
    <source>
        <dbReference type="Proteomes" id="UP000192927"/>
    </source>
</evidence>
<sequence length="319" mass="34904">MQAKPDYLLFVNAMFGIEVPKDLPPLVNAVGPILSDSYPPLTPELEQSLHTHDRVLYVAFGTHVILPFVTLAKIIEGVSAAISLGHLDSVIWALRSTARKQITGSSFARTAPNISNAGKGTVATYEDLLNNKHPQYHFVDFAPQRAILAHPSTHLFLTHAGPSSANESLFHGVPMIAMGIYGDQLPNSMRLSAAGVAESMSKDDSALASTLTAKIVQVIEDSEGRYARDVLRLQRIAASASRRKILAADLIEEVMYDHELRFEDSGMGRGRARRPMHLQTADMRMSWWRANNVDLWLAVGGACGLLIGVGWGIVGRWGW</sequence>
<evidence type="ECO:0000256" key="1">
    <source>
        <dbReference type="ARBA" id="ARBA00022676"/>
    </source>
</evidence>
<dbReference type="CDD" id="cd03784">
    <property type="entry name" value="GT1_Gtf-like"/>
    <property type="match status" value="1"/>
</dbReference>
<dbReference type="SUPFAM" id="SSF53756">
    <property type="entry name" value="UDP-Glycosyltransferase/glycogen phosphorylase"/>
    <property type="match status" value="1"/>
</dbReference>